<feature type="DNA-binding region" description="HMG box" evidence="4">
    <location>
        <begin position="157"/>
        <end position="225"/>
    </location>
</feature>
<feature type="compositionally biased region" description="Basic residues" evidence="5">
    <location>
        <begin position="227"/>
        <end position="240"/>
    </location>
</feature>
<name>A0A1J0CYF3_9PEZI</name>
<evidence type="ECO:0000259" key="6">
    <source>
        <dbReference type="PROSITE" id="PS50118"/>
    </source>
</evidence>
<evidence type="ECO:0000256" key="3">
    <source>
        <dbReference type="ARBA" id="ARBA00023163"/>
    </source>
</evidence>
<feature type="compositionally biased region" description="Low complexity" evidence="5">
    <location>
        <begin position="241"/>
        <end position="256"/>
    </location>
</feature>
<keyword evidence="1" id="KW-0805">Transcription regulation</keyword>
<dbReference type="FunFam" id="1.10.30.10:FF:000041">
    <property type="entry name" value="HMG box family protein"/>
    <property type="match status" value="1"/>
</dbReference>
<dbReference type="EMBL" id="KX832966">
    <property type="protein sequence ID" value="APB91644.1"/>
    <property type="molecule type" value="Genomic_DNA"/>
</dbReference>
<evidence type="ECO:0000256" key="2">
    <source>
        <dbReference type="ARBA" id="ARBA00023125"/>
    </source>
</evidence>
<proteinExistence type="predicted"/>
<dbReference type="GO" id="GO:0001228">
    <property type="term" value="F:DNA-binding transcription activator activity, RNA polymerase II-specific"/>
    <property type="evidence" value="ECO:0007669"/>
    <property type="project" value="TreeGrafter"/>
</dbReference>
<keyword evidence="2 4" id="KW-0238">DNA-binding</keyword>
<dbReference type="PROSITE" id="PS50118">
    <property type="entry name" value="HMG_BOX_2"/>
    <property type="match status" value="1"/>
</dbReference>
<accession>A0A1J0CYF3</accession>
<keyword evidence="4" id="KW-0539">Nucleus</keyword>
<dbReference type="InterPro" id="IPR009071">
    <property type="entry name" value="HMG_box_dom"/>
</dbReference>
<feature type="domain" description="HMG box" evidence="6">
    <location>
        <begin position="157"/>
        <end position="225"/>
    </location>
</feature>
<protein>
    <submittedName>
        <fullName evidence="7">Putative mating type 1-2-1 protein</fullName>
    </submittedName>
</protein>
<dbReference type="GO" id="GO:0005634">
    <property type="term" value="C:nucleus"/>
    <property type="evidence" value="ECO:0007669"/>
    <property type="project" value="UniProtKB-UniRule"/>
</dbReference>
<organism evidence="7">
    <name type="scientific">Knoxdaviesia proteae</name>
    <dbReference type="NCBI Taxonomy" id="1215355"/>
    <lineage>
        <taxon>Eukaryota</taxon>
        <taxon>Fungi</taxon>
        <taxon>Dikarya</taxon>
        <taxon>Ascomycota</taxon>
        <taxon>Pezizomycotina</taxon>
        <taxon>Sordariomycetes</taxon>
        <taxon>Hypocreomycetidae</taxon>
        <taxon>Microascales</taxon>
        <taxon>Gondwanamycetaceae</taxon>
        <taxon>Knoxdaviesia</taxon>
    </lineage>
</organism>
<keyword evidence="3" id="KW-0804">Transcription</keyword>
<evidence type="ECO:0000256" key="4">
    <source>
        <dbReference type="PROSITE-ProRule" id="PRU00267"/>
    </source>
</evidence>
<dbReference type="PANTHER" id="PTHR10270">
    <property type="entry name" value="SOX TRANSCRIPTION FACTOR"/>
    <property type="match status" value="1"/>
</dbReference>
<sequence>MDPGELLMNAAWEQVLIQVSPFTRVVSLGCSIVHGMDHEDRSHLIMNFAKYVGLDSMIVQDGLNLDRFFLGPIADFSSENRTFESLPGYYFPILMPQYPTAMKKCEVVNVEARSPTTSQELSDSPSSTSSDSSKENQRLNAVQKNKKTTRDIRKNHIPRPPNAYILYRQDRHQALKNKNPSISNNEISRILGRSWKEEECSVRLHYKEKADLFKKEFLEDHPNYQYRPRRAGEKKRRAKRTSTSTVSSTDDTPQSSFLGSYEDCETFQKEDVETFMFDDFVPTF</sequence>
<dbReference type="SUPFAM" id="SSF47095">
    <property type="entry name" value="HMG-box"/>
    <property type="match status" value="1"/>
</dbReference>
<feature type="region of interest" description="Disordered" evidence="5">
    <location>
        <begin position="114"/>
        <end position="159"/>
    </location>
</feature>
<dbReference type="GO" id="GO:0000978">
    <property type="term" value="F:RNA polymerase II cis-regulatory region sequence-specific DNA binding"/>
    <property type="evidence" value="ECO:0007669"/>
    <property type="project" value="TreeGrafter"/>
</dbReference>
<evidence type="ECO:0000256" key="5">
    <source>
        <dbReference type="SAM" id="MobiDB-lite"/>
    </source>
</evidence>
<dbReference type="CDD" id="cd01389">
    <property type="entry name" value="HMG-box_ROX1-like"/>
    <property type="match status" value="1"/>
</dbReference>
<dbReference type="AlphaFoldDB" id="A0A1J0CYF3"/>
<dbReference type="Pfam" id="PF00505">
    <property type="entry name" value="HMG_box"/>
    <property type="match status" value="1"/>
</dbReference>
<dbReference type="InterPro" id="IPR036910">
    <property type="entry name" value="HMG_box_dom_sf"/>
</dbReference>
<reference evidence="7" key="1">
    <citation type="journal article" date="2016" name="Fungal Genet. Biol.">
        <title>Genetic basis for high population diversity in Protea-associated Knoxdaviesia.</title>
        <authorList>
            <person name="Aylward J."/>
            <person name="Steenkamp E.T."/>
            <person name="Dreyer L.L."/>
            <person name="Roets F."/>
            <person name="Wingfield M.J."/>
            <person name="Wingfield B.D."/>
        </authorList>
    </citation>
    <scope>NUCLEOTIDE SEQUENCE</scope>
    <source>
        <strain evidence="7">CMW40880</strain>
    </source>
</reference>
<dbReference type="InterPro" id="IPR050140">
    <property type="entry name" value="SRY-related_HMG-box_TF-like"/>
</dbReference>
<dbReference type="GO" id="GO:0030154">
    <property type="term" value="P:cell differentiation"/>
    <property type="evidence" value="ECO:0007669"/>
    <property type="project" value="TreeGrafter"/>
</dbReference>
<dbReference type="SMART" id="SM00398">
    <property type="entry name" value="HMG"/>
    <property type="match status" value="1"/>
</dbReference>
<evidence type="ECO:0000313" key="7">
    <source>
        <dbReference type="EMBL" id="APB91644.1"/>
    </source>
</evidence>
<evidence type="ECO:0000256" key="1">
    <source>
        <dbReference type="ARBA" id="ARBA00023015"/>
    </source>
</evidence>
<dbReference type="PANTHER" id="PTHR10270:SF161">
    <property type="entry name" value="SEX-DETERMINING REGION Y PROTEIN"/>
    <property type="match status" value="1"/>
</dbReference>
<feature type="region of interest" description="Disordered" evidence="5">
    <location>
        <begin position="224"/>
        <end position="259"/>
    </location>
</feature>
<dbReference type="Gene3D" id="1.10.30.10">
    <property type="entry name" value="High mobility group box domain"/>
    <property type="match status" value="1"/>
</dbReference>
<gene>
    <name evidence="7" type="primary">MAT1-2-1</name>
</gene>
<feature type="compositionally biased region" description="Low complexity" evidence="5">
    <location>
        <begin position="122"/>
        <end position="131"/>
    </location>
</feature>